<evidence type="ECO:0000313" key="3">
    <source>
        <dbReference type="Proteomes" id="UP000189701"/>
    </source>
</evidence>
<sequence length="530" mass="59422">MSGDNVRCPCKKCHNIKYMDVETVRLHLLQFGFVENYFVWIYQGERCLTNELSSSSNLNSGAQPELGYENPYRRMIFDIAGPSQGSTWQSDSNVEPESSHPYEPSMEEDPNPESRKFYDLLQAADAELYPDMTRGRGRGSAGRISKSSARGNSATHRNIPTIPIPTVTHQQGGTSSSSRPNHINQVQTSGPSSTPPIQTSGEGISTQSNAIGEGECNSSLAQQTLVFLSSTGLEPSRLCSEYKYENFKNELHPNGINWKGVPKELKEFYFGEFKKAFYWDSLIDREVKHLWGSKAARRYSDFICKIKKDKDIIQPDFVPKDVWDNWMELWKDPKCVKKSEINAKYRCGGGTAIAIGTHTGGSITIGEHRKRIAIEKGRDPTPSELHLHVHTHGHDEKSFVSERSRLVHEKYQQILQQQTQTQSDIDQSLAFYQAAGGEKKRRIYGLGSQPPRYSSCSYSFFIVRLSIGHKEPCLIISSTVKMFYLVSKVKSDHPENHGGNNEAIPMAGMTPRNPDNASGPILADTDSQDT</sequence>
<proteinExistence type="predicted"/>
<feature type="region of interest" description="Disordered" evidence="1">
    <location>
        <begin position="128"/>
        <end position="211"/>
    </location>
</feature>
<feature type="domain" description="Transposase-associated" evidence="2">
    <location>
        <begin position="2"/>
        <end position="45"/>
    </location>
</feature>
<dbReference type="OrthoDB" id="1305100at2759"/>
<feature type="region of interest" description="Disordered" evidence="1">
    <location>
        <begin position="492"/>
        <end position="530"/>
    </location>
</feature>
<keyword evidence="3" id="KW-1185">Reference proteome</keyword>
<protein>
    <submittedName>
        <fullName evidence="4">Uncharacterized protein LOC104238262</fullName>
    </submittedName>
</protein>
<dbReference type="Pfam" id="PF03004">
    <property type="entry name" value="Transposase_24"/>
    <property type="match status" value="1"/>
</dbReference>
<dbReference type="RefSeq" id="XP_009790883.1">
    <property type="nucleotide sequence ID" value="XM_009792581.1"/>
</dbReference>
<organism evidence="3 4">
    <name type="scientific">Nicotiana sylvestris</name>
    <name type="common">Wood tobacco</name>
    <name type="synonym">South American tobacco</name>
    <dbReference type="NCBI Taxonomy" id="4096"/>
    <lineage>
        <taxon>Eukaryota</taxon>
        <taxon>Viridiplantae</taxon>
        <taxon>Streptophyta</taxon>
        <taxon>Embryophyta</taxon>
        <taxon>Tracheophyta</taxon>
        <taxon>Spermatophyta</taxon>
        <taxon>Magnoliopsida</taxon>
        <taxon>eudicotyledons</taxon>
        <taxon>Gunneridae</taxon>
        <taxon>Pentapetalae</taxon>
        <taxon>asterids</taxon>
        <taxon>lamiids</taxon>
        <taxon>Solanales</taxon>
        <taxon>Solanaceae</taxon>
        <taxon>Nicotianoideae</taxon>
        <taxon>Nicotianeae</taxon>
        <taxon>Nicotiana</taxon>
    </lineage>
</organism>
<dbReference type="STRING" id="4096.A0A1U7XJ28"/>
<evidence type="ECO:0000313" key="4">
    <source>
        <dbReference type="RefSeq" id="XP_009790883.1"/>
    </source>
</evidence>
<evidence type="ECO:0000256" key="1">
    <source>
        <dbReference type="SAM" id="MobiDB-lite"/>
    </source>
</evidence>
<reference evidence="3" key="1">
    <citation type="journal article" date="2013" name="Genome Biol.">
        <title>Reference genomes and transcriptomes of Nicotiana sylvestris and Nicotiana tomentosiformis.</title>
        <authorList>
            <person name="Sierro N."/>
            <person name="Battey J.N."/>
            <person name="Ouadi S."/>
            <person name="Bovet L."/>
            <person name="Goepfert S."/>
            <person name="Bakaher N."/>
            <person name="Peitsch M.C."/>
            <person name="Ivanov N.V."/>
        </authorList>
    </citation>
    <scope>NUCLEOTIDE SEQUENCE [LARGE SCALE GENOMIC DNA]</scope>
</reference>
<dbReference type="KEGG" id="nsy:104238261"/>
<feature type="compositionally biased region" description="Polar residues" evidence="1">
    <location>
        <begin position="167"/>
        <end position="211"/>
    </location>
</feature>
<dbReference type="Proteomes" id="UP000189701">
    <property type="component" value="Unplaced"/>
</dbReference>
<dbReference type="InterPro" id="IPR004252">
    <property type="entry name" value="Probable_transposase_24"/>
</dbReference>
<dbReference type="InterPro" id="IPR029480">
    <property type="entry name" value="Transpos_assoc"/>
</dbReference>
<feature type="region of interest" description="Disordered" evidence="1">
    <location>
        <begin position="84"/>
        <end position="113"/>
    </location>
</feature>
<dbReference type="Pfam" id="PF13963">
    <property type="entry name" value="Transpos_assoc"/>
    <property type="match status" value="1"/>
</dbReference>
<reference evidence="4" key="2">
    <citation type="submission" date="2025-08" db="UniProtKB">
        <authorList>
            <consortium name="RefSeq"/>
        </authorList>
    </citation>
    <scope>IDENTIFICATION</scope>
    <source>
        <tissue evidence="4">Leaf</tissue>
    </source>
</reference>
<dbReference type="AlphaFoldDB" id="A0A1U7XJ28"/>
<gene>
    <name evidence="4" type="primary">LOC104238262</name>
</gene>
<feature type="compositionally biased region" description="Polar residues" evidence="1">
    <location>
        <begin position="84"/>
        <end position="96"/>
    </location>
</feature>
<feature type="compositionally biased region" description="Low complexity" evidence="1">
    <location>
        <begin position="141"/>
        <end position="151"/>
    </location>
</feature>
<accession>A0A1U7XJ28</accession>
<evidence type="ECO:0000259" key="2">
    <source>
        <dbReference type="Pfam" id="PF13963"/>
    </source>
</evidence>
<name>A0A1U7XJ28_NICSY</name>